<dbReference type="InterPro" id="IPR000014">
    <property type="entry name" value="PAS"/>
</dbReference>
<evidence type="ECO:0000256" key="5">
    <source>
        <dbReference type="ARBA" id="ARBA00022777"/>
    </source>
</evidence>
<dbReference type="Gene3D" id="3.30.565.10">
    <property type="entry name" value="Histidine kinase-like ATPase, C-terminal domain"/>
    <property type="match status" value="1"/>
</dbReference>
<dbReference type="InterPro" id="IPR000700">
    <property type="entry name" value="PAS-assoc_C"/>
</dbReference>
<dbReference type="Pfam" id="PF00512">
    <property type="entry name" value="HisKA"/>
    <property type="match status" value="1"/>
</dbReference>
<dbReference type="SUPFAM" id="SSF55785">
    <property type="entry name" value="PYP-like sensor domain (PAS domain)"/>
    <property type="match status" value="2"/>
</dbReference>
<dbReference type="SMART" id="SM00086">
    <property type="entry name" value="PAC"/>
    <property type="match status" value="2"/>
</dbReference>
<evidence type="ECO:0000313" key="10">
    <source>
        <dbReference type="EMBL" id="VAX22719.1"/>
    </source>
</evidence>
<dbReference type="Gene3D" id="3.30.450.20">
    <property type="entry name" value="PAS domain"/>
    <property type="match status" value="2"/>
</dbReference>
<dbReference type="EC" id="2.7.13.3" evidence="2"/>
<dbReference type="AlphaFoldDB" id="A0A3B1BXQ9"/>
<dbReference type="InterPro" id="IPR003594">
    <property type="entry name" value="HATPase_dom"/>
</dbReference>
<protein>
    <recommendedName>
        <fullName evidence="2">histidine kinase</fullName>
        <ecNumber evidence="2">2.7.13.3</ecNumber>
    </recommendedName>
</protein>
<feature type="domain" description="PAC" evidence="9">
    <location>
        <begin position="318"/>
        <end position="370"/>
    </location>
</feature>
<dbReference type="Pfam" id="PF02518">
    <property type="entry name" value="HATPase_c"/>
    <property type="match status" value="1"/>
</dbReference>
<evidence type="ECO:0000259" key="8">
    <source>
        <dbReference type="PROSITE" id="PS50112"/>
    </source>
</evidence>
<dbReference type="EMBL" id="UOGC01000141">
    <property type="protein sequence ID" value="VAX22719.1"/>
    <property type="molecule type" value="Genomic_DNA"/>
</dbReference>
<keyword evidence="3" id="KW-0597">Phosphoprotein</keyword>
<dbReference type="PANTHER" id="PTHR43711:SF1">
    <property type="entry name" value="HISTIDINE KINASE 1"/>
    <property type="match status" value="1"/>
</dbReference>
<dbReference type="InterPro" id="IPR036097">
    <property type="entry name" value="HisK_dim/P_sf"/>
</dbReference>
<evidence type="ECO:0000256" key="1">
    <source>
        <dbReference type="ARBA" id="ARBA00000085"/>
    </source>
</evidence>
<feature type="domain" description="PAC" evidence="9">
    <location>
        <begin position="188"/>
        <end position="240"/>
    </location>
</feature>
<keyword evidence="6" id="KW-0902">Two-component regulatory system</keyword>
<dbReference type="PROSITE" id="PS50112">
    <property type="entry name" value="PAS"/>
    <property type="match status" value="2"/>
</dbReference>
<dbReference type="CDD" id="cd00130">
    <property type="entry name" value="PAS"/>
    <property type="match status" value="2"/>
</dbReference>
<dbReference type="InterPro" id="IPR035965">
    <property type="entry name" value="PAS-like_dom_sf"/>
</dbReference>
<dbReference type="PANTHER" id="PTHR43711">
    <property type="entry name" value="TWO-COMPONENT HISTIDINE KINASE"/>
    <property type="match status" value="1"/>
</dbReference>
<evidence type="ECO:0000256" key="3">
    <source>
        <dbReference type="ARBA" id="ARBA00022553"/>
    </source>
</evidence>
<feature type="domain" description="PAS" evidence="8">
    <location>
        <begin position="115"/>
        <end position="160"/>
    </location>
</feature>
<dbReference type="CDD" id="cd00082">
    <property type="entry name" value="HisKA"/>
    <property type="match status" value="1"/>
</dbReference>
<dbReference type="SUPFAM" id="SSF55874">
    <property type="entry name" value="ATPase domain of HSP90 chaperone/DNA topoisomerase II/histidine kinase"/>
    <property type="match status" value="1"/>
</dbReference>
<dbReference type="InterPro" id="IPR004358">
    <property type="entry name" value="Sig_transdc_His_kin-like_C"/>
</dbReference>
<feature type="domain" description="PAS" evidence="8">
    <location>
        <begin position="241"/>
        <end position="311"/>
    </location>
</feature>
<sequence length="606" mass="67642">MSDLTPLEYVRECVLVTNSKLHVTFANPSAKVFFRLGDKPHSLKWPDIISPLLASDSPPLYDPKTFLNGLSEAHGSLDLFIDGSTKNVMYSVIEWNKGYLILIDDRTMVLKASDAYNRLITAIEGVDESIILTDVEGVIQYVNPAFEHTTGYSKDEAIGKKPSILKSGAHNNAFYEKMWNTLMSGQVWTGVIKNRRKDGTLYYDLASISPITNEHGEIANFISIKQDITERRNIEGKLKVSEKKNLAILKTVGEGVIVIDDNSRIKFVNHELMSIFGYSEPELIGKQVQKLMPEKYLTAHNDGMKRYMAGGAAKVLGTRVEVEGLRRDGSTFPIELRIEETRPENGSDRLFTAAIRDISQRKAMEAKLLKQSKELQELDSFKNKMLSIISHDLRSPLVSNIGLLNLMLDKLDDELSEKQRTMLSAINNSIKHQLKLVENLVDISMIHRGVMGVNLAPVSVGEILQESRSMLLQMAKDKGVEIIENYADDIFINVDKERMIQVLNNLVSNAIKFTKTGGKVTLYAKVSGDSAVLTVADTGIGIDPERIEKLFDMSEKTFTFGTDGERGTGLGLSICRELIQLNKGEISMESEEDKGSKVTLVFKVLE</sequence>
<evidence type="ECO:0000256" key="2">
    <source>
        <dbReference type="ARBA" id="ARBA00012438"/>
    </source>
</evidence>
<dbReference type="InterPro" id="IPR036890">
    <property type="entry name" value="HATPase_C_sf"/>
</dbReference>
<keyword evidence="4" id="KW-0808">Transferase</keyword>
<keyword evidence="5" id="KW-0418">Kinase</keyword>
<dbReference type="GO" id="GO:0000155">
    <property type="term" value="F:phosphorelay sensor kinase activity"/>
    <property type="evidence" value="ECO:0007669"/>
    <property type="project" value="InterPro"/>
</dbReference>
<evidence type="ECO:0000256" key="4">
    <source>
        <dbReference type="ARBA" id="ARBA00022679"/>
    </source>
</evidence>
<dbReference type="InterPro" id="IPR003661">
    <property type="entry name" value="HisK_dim/P_dom"/>
</dbReference>
<dbReference type="PROSITE" id="PS50113">
    <property type="entry name" value="PAC"/>
    <property type="match status" value="2"/>
</dbReference>
<evidence type="ECO:0000259" key="9">
    <source>
        <dbReference type="PROSITE" id="PS50113"/>
    </source>
</evidence>
<dbReference type="NCBIfam" id="TIGR00229">
    <property type="entry name" value="sensory_box"/>
    <property type="match status" value="2"/>
</dbReference>
<dbReference type="InterPro" id="IPR050736">
    <property type="entry name" value="Sensor_HK_Regulatory"/>
</dbReference>
<name>A0A3B1BXQ9_9ZZZZ</name>
<dbReference type="SMART" id="SM00388">
    <property type="entry name" value="HisKA"/>
    <property type="match status" value="1"/>
</dbReference>
<dbReference type="SUPFAM" id="SSF47384">
    <property type="entry name" value="Homodimeric domain of signal transducing histidine kinase"/>
    <property type="match status" value="1"/>
</dbReference>
<dbReference type="SMART" id="SM00387">
    <property type="entry name" value="HATPase_c"/>
    <property type="match status" value="1"/>
</dbReference>
<dbReference type="PRINTS" id="PR00344">
    <property type="entry name" value="BCTRLSENSOR"/>
</dbReference>
<dbReference type="FunFam" id="3.30.565.10:FF:000006">
    <property type="entry name" value="Sensor histidine kinase WalK"/>
    <property type="match status" value="1"/>
</dbReference>
<dbReference type="Gene3D" id="1.10.287.130">
    <property type="match status" value="1"/>
</dbReference>
<dbReference type="Pfam" id="PF13426">
    <property type="entry name" value="PAS_9"/>
    <property type="match status" value="2"/>
</dbReference>
<comment type="catalytic activity">
    <reaction evidence="1">
        <text>ATP + protein L-histidine = ADP + protein N-phospho-L-histidine.</text>
        <dbReference type="EC" id="2.7.13.3"/>
    </reaction>
</comment>
<dbReference type="PROSITE" id="PS50109">
    <property type="entry name" value="HIS_KIN"/>
    <property type="match status" value="1"/>
</dbReference>
<gene>
    <name evidence="10" type="ORF">MNBD_NITROSPINAE01-310</name>
</gene>
<accession>A0A3B1BXQ9</accession>
<organism evidence="10">
    <name type="scientific">hydrothermal vent metagenome</name>
    <dbReference type="NCBI Taxonomy" id="652676"/>
    <lineage>
        <taxon>unclassified sequences</taxon>
        <taxon>metagenomes</taxon>
        <taxon>ecological metagenomes</taxon>
    </lineage>
</organism>
<feature type="domain" description="Histidine kinase" evidence="7">
    <location>
        <begin position="388"/>
        <end position="606"/>
    </location>
</feature>
<evidence type="ECO:0000259" key="7">
    <source>
        <dbReference type="PROSITE" id="PS50109"/>
    </source>
</evidence>
<dbReference type="InterPro" id="IPR005467">
    <property type="entry name" value="His_kinase_dom"/>
</dbReference>
<evidence type="ECO:0000256" key="6">
    <source>
        <dbReference type="ARBA" id="ARBA00023012"/>
    </source>
</evidence>
<proteinExistence type="predicted"/>
<reference evidence="10" key="1">
    <citation type="submission" date="2018-06" db="EMBL/GenBank/DDBJ databases">
        <authorList>
            <person name="Zhirakovskaya E."/>
        </authorList>
    </citation>
    <scope>NUCLEOTIDE SEQUENCE</scope>
</reference>
<dbReference type="InterPro" id="IPR001610">
    <property type="entry name" value="PAC"/>
</dbReference>
<dbReference type="SMART" id="SM00091">
    <property type="entry name" value="PAS"/>
    <property type="match status" value="2"/>
</dbReference>